<gene>
    <name evidence="2" type="ORF">E2L08_05425</name>
</gene>
<name>A0A4R6ACL2_9RHOB</name>
<evidence type="ECO:0000313" key="3">
    <source>
        <dbReference type="Proteomes" id="UP000295701"/>
    </source>
</evidence>
<comment type="caution">
    <text evidence="2">The sequence shown here is derived from an EMBL/GenBank/DDBJ whole genome shotgun (WGS) entry which is preliminary data.</text>
</comment>
<evidence type="ECO:0000256" key="1">
    <source>
        <dbReference type="SAM" id="MobiDB-lite"/>
    </source>
</evidence>
<organism evidence="2 3">
    <name type="scientific">Palleronia sediminis</name>
    <dbReference type="NCBI Taxonomy" id="2547833"/>
    <lineage>
        <taxon>Bacteria</taxon>
        <taxon>Pseudomonadati</taxon>
        <taxon>Pseudomonadota</taxon>
        <taxon>Alphaproteobacteria</taxon>
        <taxon>Rhodobacterales</taxon>
        <taxon>Roseobacteraceae</taxon>
        <taxon>Palleronia</taxon>
    </lineage>
</organism>
<proteinExistence type="predicted"/>
<feature type="region of interest" description="Disordered" evidence="1">
    <location>
        <begin position="19"/>
        <end position="57"/>
    </location>
</feature>
<accession>A0A4R6ACL2</accession>
<dbReference type="EMBL" id="SNAA01000004">
    <property type="protein sequence ID" value="TDL81560.1"/>
    <property type="molecule type" value="Genomic_DNA"/>
</dbReference>
<reference evidence="2 3" key="1">
    <citation type="submission" date="2019-03" db="EMBL/GenBank/DDBJ databases">
        <title>Primorskyibacter sp. SS33 isolated from sediments.</title>
        <authorList>
            <person name="Xunke S."/>
        </authorList>
    </citation>
    <scope>NUCLEOTIDE SEQUENCE [LARGE SCALE GENOMIC DNA]</scope>
    <source>
        <strain evidence="2 3">SS33</strain>
    </source>
</reference>
<dbReference type="AlphaFoldDB" id="A0A4R6ACL2"/>
<dbReference type="OrthoDB" id="9847953at2"/>
<protein>
    <submittedName>
        <fullName evidence="2">Uncharacterized protein</fullName>
    </submittedName>
</protein>
<dbReference type="Proteomes" id="UP000295701">
    <property type="component" value="Unassembled WGS sequence"/>
</dbReference>
<feature type="compositionally biased region" description="Basic and acidic residues" evidence="1">
    <location>
        <begin position="39"/>
        <end position="48"/>
    </location>
</feature>
<sequence length="354" mass="38258">MTAPDLPERTPLQALYARIAEARKTAPPPPWGPSGYTDPDTRRADSRRLRPVGTYPEPLVTPLRNTARFEITGPRTGCIVIRATGGTGAPSPGPDGQPRALTVVLNGRYEMRFDYLTRNAEGWQTHHIPLPEGLTADSLHTVEIEEDGLLLFSDVIAAAATPPADTVMPVRFLRNGLLEGYASAASAPGQEVFLAATIGGDEIGARTAGTWSGQQRLRRFALRTDIAPGKLIRATVKTPDGAPSIRSPLWLFRNDAGGFLLCNPRNARKRDQTVLTLIGCPDEAQQPRALIEPGEGPRYPVDQPDDAPFRFQFRGQANSVAVPRARIAAGVRFEMLNAEGQSLGRLPPLADLLG</sequence>
<keyword evidence="3" id="KW-1185">Reference proteome</keyword>
<evidence type="ECO:0000313" key="2">
    <source>
        <dbReference type="EMBL" id="TDL81560.1"/>
    </source>
</evidence>
<dbReference type="RefSeq" id="WP_133396047.1">
    <property type="nucleotide sequence ID" value="NZ_SNAA01000004.1"/>
</dbReference>